<gene>
    <name evidence="15" type="primary">upp</name>
    <name evidence="17" type="ORF">SAMN04488588_0151</name>
</gene>
<evidence type="ECO:0000256" key="7">
    <source>
        <dbReference type="ARBA" id="ARBA00022741"/>
    </source>
</evidence>
<comment type="function">
    <text evidence="12 15">Catalyzes the conversion of uracil and 5-phospho-alpha-D-ribose 1-diphosphate (PRPP) to UMP and diphosphate.</text>
</comment>
<keyword evidence="4 15" id="KW-0021">Allosteric enzyme</keyword>
<dbReference type="InterPro" id="IPR050054">
    <property type="entry name" value="UPRTase/APRTase"/>
</dbReference>
<evidence type="ECO:0000256" key="1">
    <source>
        <dbReference type="ARBA" id="ARBA00005180"/>
    </source>
</evidence>
<dbReference type="NCBIfam" id="TIGR01091">
    <property type="entry name" value="upp"/>
    <property type="match status" value="1"/>
</dbReference>
<dbReference type="RefSeq" id="WP_091401913.1">
    <property type="nucleotide sequence ID" value="NZ_FMYV01000001.1"/>
</dbReference>
<dbReference type="CDD" id="cd06223">
    <property type="entry name" value="PRTases_typeI"/>
    <property type="match status" value="1"/>
</dbReference>
<comment type="catalytic activity">
    <reaction evidence="11 15">
        <text>UMP + diphosphate = 5-phospho-alpha-D-ribose 1-diphosphate + uracil</text>
        <dbReference type="Rhea" id="RHEA:13017"/>
        <dbReference type="ChEBI" id="CHEBI:17568"/>
        <dbReference type="ChEBI" id="CHEBI:33019"/>
        <dbReference type="ChEBI" id="CHEBI:57865"/>
        <dbReference type="ChEBI" id="CHEBI:58017"/>
        <dbReference type="EC" id="2.4.2.9"/>
    </reaction>
</comment>
<keyword evidence="9 15" id="KW-0342">GTP-binding</keyword>
<dbReference type="Proteomes" id="UP000199322">
    <property type="component" value="Unassembled WGS sequence"/>
</dbReference>
<keyword evidence="7 15" id="KW-0547">Nucleotide-binding</keyword>
<dbReference type="Pfam" id="PF14681">
    <property type="entry name" value="UPRTase"/>
    <property type="match status" value="1"/>
</dbReference>
<reference evidence="17 18" key="1">
    <citation type="submission" date="2016-10" db="EMBL/GenBank/DDBJ databases">
        <authorList>
            <person name="de Groot N.N."/>
        </authorList>
    </citation>
    <scope>NUCLEOTIDE SEQUENCE [LARGE SCALE GENOMIC DNA]</scope>
    <source>
        <strain evidence="17 18">WG14</strain>
    </source>
</reference>
<feature type="binding site" evidence="15">
    <location>
        <position position="194"/>
    </location>
    <ligand>
        <name>uracil</name>
        <dbReference type="ChEBI" id="CHEBI:17568"/>
    </ligand>
</feature>
<keyword evidence="5 15" id="KW-0328">Glycosyltransferase</keyword>
<name>A0A1G6HWM2_9BACT</name>
<evidence type="ECO:0000256" key="12">
    <source>
        <dbReference type="ARBA" id="ARBA00056901"/>
    </source>
</evidence>
<dbReference type="GO" id="GO:0004845">
    <property type="term" value="F:uracil phosphoribosyltransferase activity"/>
    <property type="evidence" value="ECO:0007669"/>
    <property type="project" value="UniProtKB-UniRule"/>
</dbReference>
<dbReference type="PANTHER" id="PTHR32315">
    <property type="entry name" value="ADENINE PHOSPHORIBOSYLTRANSFERASE"/>
    <property type="match status" value="1"/>
</dbReference>
<comment type="cofactor">
    <cofactor evidence="15">
        <name>Mg(2+)</name>
        <dbReference type="ChEBI" id="CHEBI:18420"/>
    </cofactor>
    <text evidence="15">Binds 1 Mg(2+) ion per subunit. The magnesium is bound as Mg-PRPP.</text>
</comment>
<keyword evidence="6 15" id="KW-0808">Transferase</keyword>
<evidence type="ECO:0000256" key="11">
    <source>
        <dbReference type="ARBA" id="ARBA00052919"/>
    </source>
</evidence>
<dbReference type="InterPro" id="IPR034332">
    <property type="entry name" value="Upp_B"/>
</dbReference>
<dbReference type="EMBL" id="FMYV01000001">
    <property type="protein sequence ID" value="SDB98590.1"/>
    <property type="molecule type" value="Genomic_DNA"/>
</dbReference>
<evidence type="ECO:0000256" key="4">
    <source>
        <dbReference type="ARBA" id="ARBA00022533"/>
    </source>
</evidence>
<comment type="similarity">
    <text evidence="2 15">Belongs to the UPRTase family.</text>
</comment>
<feature type="binding site" evidence="15">
    <location>
        <position position="200"/>
    </location>
    <ligand>
        <name>5-phospho-alpha-D-ribose 1-diphosphate</name>
        <dbReference type="ChEBI" id="CHEBI:58017"/>
    </ligand>
</feature>
<feature type="domain" description="Phosphoribosyltransferase" evidence="16">
    <location>
        <begin position="6"/>
        <end position="208"/>
    </location>
</feature>
<feature type="binding site" evidence="15">
    <location>
        <position position="79"/>
    </location>
    <ligand>
        <name>5-phospho-alpha-D-ribose 1-diphosphate</name>
        <dbReference type="ChEBI" id="CHEBI:58017"/>
    </ligand>
</feature>
<dbReference type="FunFam" id="3.40.50.2020:FF:000003">
    <property type="entry name" value="Uracil phosphoribosyltransferase"/>
    <property type="match status" value="1"/>
</dbReference>
<dbReference type="GO" id="GO:0000287">
    <property type="term" value="F:magnesium ion binding"/>
    <property type="evidence" value="ECO:0007669"/>
    <property type="project" value="UniProtKB-UniRule"/>
</dbReference>
<evidence type="ECO:0000256" key="2">
    <source>
        <dbReference type="ARBA" id="ARBA00009516"/>
    </source>
</evidence>
<dbReference type="GO" id="GO:0006223">
    <property type="term" value="P:uracil salvage"/>
    <property type="evidence" value="ECO:0007669"/>
    <property type="project" value="InterPro"/>
</dbReference>
<evidence type="ECO:0000256" key="8">
    <source>
        <dbReference type="ARBA" id="ARBA00022842"/>
    </source>
</evidence>
<dbReference type="EC" id="2.4.2.9" evidence="3 15"/>
<keyword evidence="18" id="KW-1185">Reference proteome</keyword>
<dbReference type="AlphaFoldDB" id="A0A1G6HWM2"/>
<dbReference type="Gene3D" id="3.40.50.2020">
    <property type="match status" value="1"/>
</dbReference>
<feature type="binding site" evidence="15">
    <location>
        <begin position="131"/>
        <end position="139"/>
    </location>
    <ligand>
        <name>5-phospho-alpha-D-ribose 1-diphosphate</name>
        <dbReference type="ChEBI" id="CHEBI:58017"/>
    </ligand>
</feature>
<dbReference type="UniPathway" id="UPA00574">
    <property type="reaction ID" value="UER00636"/>
</dbReference>
<feature type="binding site" evidence="15">
    <location>
        <position position="104"/>
    </location>
    <ligand>
        <name>5-phospho-alpha-D-ribose 1-diphosphate</name>
        <dbReference type="ChEBI" id="CHEBI:58017"/>
    </ligand>
</feature>
<feature type="binding site" evidence="15">
    <location>
        <begin position="199"/>
        <end position="201"/>
    </location>
    <ligand>
        <name>uracil</name>
        <dbReference type="ChEBI" id="CHEBI:17568"/>
    </ligand>
</feature>
<evidence type="ECO:0000256" key="10">
    <source>
        <dbReference type="ARBA" id="ARBA00031082"/>
    </source>
</evidence>
<organism evidence="17 18">
    <name type="scientific">Geotoga petraea</name>
    <dbReference type="NCBI Taxonomy" id="28234"/>
    <lineage>
        <taxon>Bacteria</taxon>
        <taxon>Thermotogati</taxon>
        <taxon>Thermotogota</taxon>
        <taxon>Thermotogae</taxon>
        <taxon>Petrotogales</taxon>
        <taxon>Petrotogaceae</taxon>
        <taxon>Geotoga</taxon>
    </lineage>
</organism>
<evidence type="ECO:0000256" key="13">
    <source>
        <dbReference type="ARBA" id="ARBA00072146"/>
    </source>
</evidence>
<proteinExistence type="inferred from homology"/>
<dbReference type="GO" id="GO:0005525">
    <property type="term" value="F:GTP binding"/>
    <property type="evidence" value="ECO:0007669"/>
    <property type="project" value="UniProtKB-KW"/>
</dbReference>
<dbReference type="STRING" id="28234.SAMN04488588_0151"/>
<dbReference type="InterPro" id="IPR005765">
    <property type="entry name" value="UPRT"/>
</dbReference>
<evidence type="ECO:0000256" key="14">
    <source>
        <dbReference type="ARBA" id="ARBA00079807"/>
    </source>
</evidence>
<comment type="pathway">
    <text evidence="1 15">Pyrimidine metabolism; UMP biosynthesis via salvage pathway; UMP from uracil: step 1/1.</text>
</comment>
<evidence type="ECO:0000256" key="6">
    <source>
        <dbReference type="ARBA" id="ARBA00022679"/>
    </source>
</evidence>
<evidence type="ECO:0000313" key="17">
    <source>
        <dbReference type="EMBL" id="SDB98590.1"/>
    </source>
</evidence>
<evidence type="ECO:0000256" key="5">
    <source>
        <dbReference type="ARBA" id="ARBA00022676"/>
    </source>
</evidence>
<dbReference type="GO" id="GO:0005737">
    <property type="term" value="C:cytoplasm"/>
    <property type="evidence" value="ECO:0007669"/>
    <property type="project" value="UniProtKB-ARBA"/>
</dbReference>
<evidence type="ECO:0000259" key="16">
    <source>
        <dbReference type="Pfam" id="PF14681"/>
    </source>
</evidence>
<dbReference type="PANTHER" id="PTHR32315:SF4">
    <property type="entry name" value="URACIL PHOSPHORIBOSYLTRANSFERASE, CHLOROPLASTIC"/>
    <property type="match status" value="1"/>
</dbReference>
<sequence>MEKVHVVDHPLIKHKISIMRNEDTGPKEFRELLTEITSLLTYEATRKLPTYKTEVKTPIQLTEGEMVDDKKVTIVPILRAGLGMLDGILSLVPNASVGFLGIFRDPDSLNAVEYYVKFPEFTENHHVYIVDPMLATGHSMNYAIEVVEKHGAKNITVMSLISAPEGIKVVNEAHPEIDIYTASLDEKLNDKAYIIPGLGDAGDRLYRTK</sequence>
<dbReference type="GO" id="GO:0044206">
    <property type="term" value="P:UMP salvage"/>
    <property type="evidence" value="ECO:0007669"/>
    <property type="project" value="UniProtKB-UniRule"/>
</dbReference>
<evidence type="ECO:0000313" key="18">
    <source>
        <dbReference type="Proteomes" id="UP000199322"/>
    </source>
</evidence>
<dbReference type="InterPro" id="IPR029057">
    <property type="entry name" value="PRTase-like"/>
</dbReference>
<protein>
    <recommendedName>
        <fullName evidence="13 15">Uracil phosphoribosyltransferase</fullName>
        <ecNumber evidence="3 15">2.4.2.9</ecNumber>
    </recommendedName>
    <alternativeName>
        <fullName evidence="10 15">UMP pyrophosphorylase</fullName>
    </alternativeName>
    <alternativeName>
        <fullName evidence="14 15">UPRTase</fullName>
    </alternativeName>
</protein>
<dbReference type="NCBIfam" id="NF001097">
    <property type="entry name" value="PRK00129.1"/>
    <property type="match status" value="1"/>
</dbReference>
<evidence type="ECO:0000256" key="15">
    <source>
        <dbReference type="HAMAP-Rule" id="MF_01218"/>
    </source>
</evidence>
<dbReference type="SUPFAM" id="SSF53271">
    <property type="entry name" value="PRTase-like"/>
    <property type="match status" value="1"/>
</dbReference>
<evidence type="ECO:0000256" key="3">
    <source>
        <dbReference type="ARBA" id="ARBA00011894"/>
    </source>
</evidence>
<dbReference type="HAMAP" id="MF_01218_B">
    <property type="entry name" value="Upp_B"/>
    <property type="match status" value="1"/>
</dbReference>
<evidence type="ECO:0000256" key="9">
    <source>
        <dbReference type="ARBA" id="ARBA00023134"/>
    </source>
</evidence>
<dbReference type="InterPro" id="IPR000836">
    <property type="entry name" value="PRTase_dom"/>
</dbReference>
<accession>A0A1G6HWM2</accession>
<comment type="activity regulation">
    <text evidence="15">Allosterically activated by GTP.</text>
</comment>
<keyword evidence="8 15" id="KW-0460">Magnesium</keyword>